<proteinExistence type="predicted"/>
<dbReference type="Proteomes" id="UP000774804">
    <property type="component" value="Unassembled WGS sequence"/>
</dbReference>
<sequence>MTSKLWPSTPSLVESAANIILHLAMLPMALPLTAWRAGSGALRLFTQSCQERPFASWCWSISILIYYLLTNERLKPTHPQRHHSCFTHQIGAVEELTSMREVLD</sequence>
<reference evidence="3" key="1">
    <citation type="submission" date="2018-10" db="EMBL/GenBank/DDBJ databases">
        <title>Effector identification in a new, highly contiguous assembly of the strawberry crown rot pathogen Phytophthora cactorum.</title>
        <authorList>
            <person name="Armitage A.D."/>
            <person name="Nellist C.F."/>
            <person name="Bates H."/>
            <person name="Vickerstaff R.J."/>
            <person name="Harrison R.J."/>
        </authorList>
    </citation>
    <scope>NUCLEOTIDE SEQUENCE</scope>
    <source>
        <strain evidence="1">15-7</strain>
        <strain evidence="2">4032</strain>
        <strain evidence="3">4040</strain>
        <strain evidence="4">P415</strain>
    </source>
</reference>
<dbReference type="Proteomes" id="UP000735874">
    <property type="component" value="Unassembled WGS sequence"/>
</dbReference>
<evidence type="ECO:0000313" key="5">
    <source>
        <dbReference type="Proteomes" id="UP000736787"/>
    </source>
</evidence>
<evidence type="ECO:0000313" key="2">
    <source>
        <dbReference type="EMBL" id="KAG2922646.1"/>
    </source>
</evidence>
<dbReference type="Proteomes" id="UP000697107">
    <property type="component" value="Unassembled WGS sequence"/>
</dbReference>
<dbReference type="EMBL" id="RCMG01000236">
    <property type="protein sequence ID" value="KAG2858889.1"/>
    <property type="molecule type" value="Genomic_DNA"/>
</dbReference>
<evidence type="ECO:0000313" key="1">
    <source>
        <dbReference type="EMBL" id="KAG2858889.1"/>
    </source>
</evidence>
<dbReference type="EMBL" id="RCML01000218">
    <property type="protein sequence ID" value="KAG2985135.1"/>
    <property type="molecule type" value="Genomic_DNA"/>
</dbReference>
<protein>
    <submittedName>
        <fullName evidence="3">Uncharacterized protein</fullName>
    </submittedName>
</protein>
<comment type="caution">
    <text evidence="3">The sequence shown here is derived from an EMBL/GenBank/DDBJ whole genome shotgun (WGS) entry which is preliminary data.</text>
</comment>
<dbReference type="Proteomes" id="UP000736787">
    <property type="component" value="Unassembled WGS sequence"/>
</dbReference>
<dbReference type="EMBL" id="RCMK01000190">
    <property type="protein sequence ID" value="KAG2945189.1"/>
    <property type="molecule type" value="Genomic_DNA"/>
</dbReference>
<evidence type="ECO:0000313" key="3">
    <source>
        <dbReference type="EMBL" id="KAG2945189.1"/>
    </source>
</evidence>
<gene>
    <name evidence="1" type="ORF">PC113_g9437</name>
    <name evidence="2" type="ORF">PC115_g9186</name>
    <name evidence="3" type="ORF">PC117_g8660</name>
    <name evidence="4" type="ORF">PC118_g8475</name>
</gene>
<evidence type="ECO:0000313" key="4">
    <source>
        <dbReference type="EMBL" id="KAG2985135.1"/>
    </source>
</evidence>
<accession>A0A8T1DZF0</accession>
<organism evidence="3 5">
    <name type="scientific">Phytophthora cactorum</name>
    <dbReference type="NCBI Taxonomy" id="29920"/>
    <lineage>
        <taxon>Eukaryota</taxon>
        <taxon>Sar</taxon>
        <taxon>Stramenopiles</taxon>
        <taxon>Oomycota</taxon>
        <taxon>Peronosporomycetes</taxon>
        <taxon>Peronosporales</taxon>
        <taxon>Peronosporaceae</taxon>
        <taxon>Phytophthora</taxon>
    </lineage>
</organism>
<dbReference type="EMBL" id="RCMI01000248">
    <property type="protein sequence ID" value="KAG2922646.1"/>
    <property type="molecule type" value="Genomic_DNA"/>
</dbReference>
<dbReference type="AlphaFoldDB" id="A0A8T1DZF0"/>
<name>A0A8T1DZF0_9STRA</name>